<comment type="caution">
    <text evidence="1">The sequence shown here is derived from an EMBL/GenBank/DDBJ whole genome shotgun (WGS) entry which is preliminary data.</text>
</comment>
<dbReference type="AlphaFoldDB" id="A0A1L9NSM6"/>
<proteinExistence type="predicted"/>
<accession>A0A1L9NSM6</accession>
<sequence>MSEEICENHEMERRISRLAADRLFKPADQDYVTSRLLYHHGMSRQFFWSALQSLEKYLKCALILRNLSARDGHNLKKLFAKLRNYPETEPLPAVPHEHLEPILGNQFDQPSIEQVILKIDRFGHPKNRYGEGFIDWNIRDLIAYDYAILWARNQCLRNSRFGFPYLLRTAPSGVNRFSSVDIDNDLEPSLRFNNFAFFPDGEIAQGKGAVIWINPSPQHEHELSNPNSARYRIATNAEEKFKSYLFKPKTQDKHLCKECGTRVHS</sequence>
<evidence type="ECO:0000313" key="2">
    <source>
        <dbReference type="Proteomes" id="UP000184514"/>
    </source>
</evidence>
<dbReference type="OrthoDB" id="9786526at2"/>
<protein>
    <recommendedName>
        <fullName evidence="3">HEPN domain protein</fullName>
    </recommendedName>
</protein>
<dbReference type="EMBL" id="MLCB01000201">
    <property type="protein sequence ID" value="OJI92124.1"/>
    <property type="molecule type" value="Genomic_DNA"/>
</dbReference>
<evidence type="ECO:0008006" key="3">
    <source>
        <dbReference type="Google" id="ProtNLM"/>
    </source>
</evidence>
<evidence type="ECO:0000313" key="1">
    <source>
        <dbReference type="EMBL" id="OJI92124.1"/>
    </source>
</evidence>
<dbReference type="SUPFAM" id="SSF81593">
    <property type="entry name" value="Nucleotidyltransferase substrate binding subunit/domain"/>
    <property type="match status" value="1"/>
</dbReference>
<dbReference type="Proteomes" id="UP000184514">
    <property type="component" value="Unassembled WGS sequence"/>
</dbReference>
<keyword evidence="2" id="KW-1185">Reference proteome</keyword>
<gene>
    <name evidence="1" type="ORF">PFRI_37190</name>
</gene>
<dbReference type="RefSeq" id="WP_072632197.1">
    <property type="nucleotide sequence ID" value="NZ_MLCB01000201.1"/>
</dbReference>
<dbReference type="STRING" id="696762.PFRI_37190"/>
<reference evidence="1 2" key="1">
    <citation type="submission" date="2016-10" db="EMBL/GenBank/DDBJ databases">
        <title>Genome sequence of Planktotalea frisia SH6-1.</title>
        <authorList>
            <person name="Poehlein A."/>
            <person name="Bakenhus I."/>
            <person name="Voget S."/>
            <person name="Brinkhoff T."/>
            <person name="Simon M."/>
        </authorList>
    </citation>
    <scope>NUCLEOTIDE SEQUENCE [LARGE SCALE GENOMIC DNA]</scope>
    <source>
        <strain evidence="1 2">SH6-1</strain>
    </source>
</reference>
<organism evidence="1 2">
    <name type="scientific">Planktotalea frisia</name>
    <dbReference type="NCBI Taxonomy" id="696762"/>
    <lineage>
        <taxon>Bacteria</taxon>
        <taxon>Pseudomonadati</taxon>
        <taxon>Pseudomonadota</taxon>
        <taxon>Alphaproteobacteria</taxon>
        <taxon>Rhodobacterales</taxon>
        <taxon>Paracoccaceae</taxon>
        <taxon>Planktotalea</taxon>
    </lineage>
</organism>
<name>A0A1L9NSM6_9RHOB</name>
<dbReference type="Gene3D" id="1.20.120.330">
    <property type="entry name" value="Nucleotidyltransferases domain 2"/>
    <property type="match status" value="1"/>
</dbReference>